<proteinExistence type="predicted"/>
<dbReference type="PROSITE" id="PS01081">
    <property type="entry name" value="HTH_TETR_1"/>
    <property type="match status" value="1"/>
</dbReference>
<accession>A0A7D5E6J1</accession>
<feature type="DNA-binding region" description="H-T-H motif" evidence="2">
    <location>
        <begin position="32"/>
        <end position="51"/>
    </location>
</feature>
<dbReference type="PANTHER" id="PTHR43479">
    <property type="entry name" value="ACREF/ENVCD OPERON REPRESSOR-RELATED"/>
    <property type="match status" value="1"/>
</dbReference>
<dbReference type="GO" id="GO:0003677">
    <property type="term" value="F:DNA binding"/>
    <property type="evidence" value="ECO:0007669"/>
    <property type="project" value="UniProtKB-UniRule"/>
</dbReference>
<protein>
    <submittedName>
        <fullName evidence="4">TetR/AcrR family transcriptional regulator</fullName>
    </submittedName>
</protein>
<dbReference type="OrthoDB" id="135877at2157"/>
<dbReference type="Gene3D" id="1.10.357.10">
    <property type="entry name" value="Tetracycline Repressor, domain 2"/>
    <property type="match status" value="1"/>
</dbReference>
<dbReference type="AlphaFoldDB" id="A0A7D5E6J1"/>
<dbReference type="Pfam" id="PF00440">
    <property type="entry name" value="TetR_N"/>
    <property type="match status" value="1"/>
</dbReference>
<dbReference type="PRINTS" id="PR00455">
    <property type="entry name" value="HTHTETR"/>
</dbReference>
<dbReference type="InterPro" id="IPR036271">
    <property type="entry name" value="Tet_transcr_reg_TetR-rel_C_sf"/>
</dbReference>
<feature type="domain" description="HTH tetR-type" evidence="3">
    <location>
        <begin position="9"/>
        <end position="69"/>
    </location>
</feature>
<dbReference type="InterPro" id="IPR009057">
    <property type="entry name" value="Homeodomain-like_sf"/>
</dbReference>
<dbReference type="SUPFAM" id="SSF48498">
    <property type="entry name" value="Tetracyclin repressor-like, C-terminal domain"/>
    <property type="match status" value="1"/>
</dbReference>
<sequence>MSLREKKKLETKNRIFEVSGRLFKEKGFENTTIDAITKEVGIAKGTFFNYFPTKESLLLYFREQKHELVNDLLEAERSKNAPSREKIKSFLVRLAESYEKDKELSKLFILEYKRYVVHSGLKPDDEKSMHNRFNRILYGLLEEGVGNGEIRSSTDLKKAAEMLNVIYLHTLIVWLRSDNDFSFSGDISAKIDMLFEGIGD</sequence>
<dbReference type="RefSeq" id="WP_176963981.1">
    <property type="nucleotide sequence ID" value="NZ_CP058215.1"/>
</dbReference>
<dbReference type="Proteomes" id="UP000509594">
    <property type="component" value="Chromosome"/>
</dbReference>
<dbReference type="PANTHER" id="PTHR43479:SF11">
    <property type="entry name" value="ACREF_ENVCD OPERON REPRESSOR-RELATED"/>
    <property type="match status" value="1"/>
</dbReference>
<evidence type="ECO:0000259" key="3">
    <source>
        <dbReference type="PROSITE" id="PS50977"/>
    </source>
</evidence>
<evidence type="ECO:0000313" key="4">
    <source>
        <dbReference type="EMBL" id="QLC48918.1"/>
    </source>
</evidence>
<dbReference type="KEGG" id="mzi:HWN40_00820"/>
<evidence type="ECO:0000256" key="1">
    <source>
        <dbReference type="ARBA" id="ARBA00023125"/>
    </source>
</evidence>
<dbReference type="InterPro" id="IPR050624">
    <property type="entry name" value="HTH-type_Tx_Regulator"/>
</dbReference>
<organism evidence="4 5">
    <name type="scientific">Methanolobus zinderi</name>
    <dbReference type="NCBI Taxonomy" id="536044"/>
    <lineage>
        <taxon>Archaea</taxon>
        <taxon>Methanobacteriati</taxon>
        <taxon>Methanobacteriota</taxon>
        <taxon>Stenosarchaea group</taxon>
        <taxon>Methanomicrobia</taxon>
        <taxon>Methanosarcinales</taxon>
        <taxon>Methanosarcinaceae</taxon>
        <taxon>Methanolobus</taxon>
    </lineage>
</organism>
<evidence type="ECO:0000256" key="2">
    <source>
        <dbReference type="PROSITE-ProRule" id="PRU00335"/>
    </source>
</evidence>
<evidence type="ECO:0000313" key="5">
    <source>
        <dbReference type="Proteomes" id="UP000509594"/>
    </source>
</evidence>
<keyword evidence="1 2" id="KW-0238">DNA-binding</keyword>
<dbReference type="EMBL" id="CP058215">
    <property type="protein sequence ID" value="QLC48918.1"/>
    <property type="molecule type" value="Genomic_DNA"/>
</dbReference>
<dbReference type="InterPro" id="IPR023772">
    <property type="entry name" value="DNA-bd_HTH_TetR-type_CS"/>
</dbReference>
<name>A0A7D5E6J1_9EURY</name>
<gene>
    <name evidence="4" type="ORF">HWN40_00820</name>
</gene>
<dbReference type="InterPro" id="IPR001647">
    <property type="entry name" value="HTH_TetR"/>
</dbReference>
<dbReference type="GeneID" id="55820173"/>
<reference evidence="4 5" key="1">
    <citation type="submission" date="2020-06" db="EMBL/GenBank/DDBJ databases">
        <title>Methanolobus halotolerans sp. nov., isolated from a saline lake Tus in Siberia.</title>
        <authorList>
            <person name="Shen Y."/>
            <person name="Chen S.-C."/>
            <person name="Lai M.-C."/>
            <person name="Huang H.-H."/>
            <person name="Chiu H.-H."/>
            <person name="Tang S.-L."/>
            <person name="Rogozin D.Y."/>
            <person name="Degermendzhy A.G."/>
        </authorList>
    </citation>
    <scope>NUCLEOTIDE SEQUENCE [LARGE SCALE GENOMIC DNA]</scope>
    <source>
        <strain evidence="4 5">DSM 21339</strain>
    </source>
</reference>
<keyword evidence="5" id="KW-1185">Reference proteome</keyword>
<dbReference type="PROSITE" id="PS50977">
    <property type="entry name" value="HTH_TETR_2"/>
    <property type="match status" value="1"/>
</dbReference>
<dbReference type="SUPFAM" id="SSF46689">
    <property type="entry name" value="Homeodomain-like"/>
    <property type="match status" value="1"/>
</dbReference>